<gene>
    <name evidence="2" type="ORF">ACM44_06930</name>
</gene>
<dbReference type="RefSeq" id="WP_048499312.1">
    <property type="nucleotide sequence ID" value="NZ_LFNG01000008.1"/>
</dbReference>
<dbReference type="PATRIC" id="fig|1304281.5.peg.1485"/>
<dbReference type="InterPro" id="IPR016181">
    <property type="entry name" value="Acyl_CoA_acyltransferase"/>
</dbReference>
<keyword evidence="2" id="KW-0808">Transferase</keyword>
<comment type="caution">
    <text evidence="2">The sequence shown here is derived from an EMBL/GenBank/DDBJ whole genome shotgun (WGS) entry which is preliminary data.</text>
</comment>
<feature type="domain" description="N-acetyltransferase" evidence="1">
    <location>
        <begin position="12"/>
        <end position="171"/>
    </location>
</feature>
<dbReference type="PROSITE" id="PS51186">
    <property type="entry name" value="GNAT"/>
    <property type="match status" value="1"/>
</dbReference>
<dbReference type="InterPro" id="IPR051531">
    <property type="entry name" value="N-acetyltransferase"/>
</dbReference>
<dbReference type="OrthoDB" id="9798081at2"/>
<dbReference type="GO" id="GO:0016747">
    <property type="term" value="F:acyltransferase activity, transferring groups other than amino-acyl groups"/>
    <property type="evidence" value="ECO:0007669"/>
    <property type="project" value="InterPro"/>
</dbReference>
<accession>A0A0J7LQM4</accession>
<keyword evidence="3" id="KW-1185">Reference proteome</keyword>
<dbReference type="PANTHER" id="PTHR43792:SF1">
    <property type="entry name" value="N-ACETYLTRANSFERASE DOMAIN-CONTAINING PROTEIN"/>
    <property type="match status" value="1"/>
</dbReference>
<evidence type="ECO:0000313" key="2">
    <source>
        <dbReference type="EMBL" id="KMQ71350.1"/>
    </source>
</evidence>
<dbReference type="STRING" id="1304281.ACM44_06930"/>
<sequence length="177" mass="20399">MMEKQIIETERLLLEPMSTDDSQFIFELYNSPNFIRFIGDRNIKTIADAENYIRNRFLPQIEKLGYGNYLITKKEDGKKIGSVGIFERDGLEVHDIGFSFLPEFEGKGYGCEAASKLMEVGFKEFGLKKFSAITTKENISSQKLIEKLGLKFQKMVSLPNDEEELMYYEVEQSAESM</sequence>
<evidence type="ECO:0000259" key="1">
    <source>
        <dbReference type="PROSITE" id="PS51186"/>
    </source>
</evidence>
<dbReference type="Pfam" id="PF13302">
    <property type="entry name" value="Acetyltransf_3"/>
    <property type="match status" value="1"/>
</dbReference>
<dbReference type="SUPFAM" id="SSF55729">
    <property type="entry name" value="Acyl-CoA N-acyltransferases (Nat)"/>
    <property type="match status" value="1"/>
</dbReference>
<dbReference type="InterPro" id="IPR000182">
    <property type="entry name" value="GNAT_dom"/>
</dbReference>
<evidence type="ECO:0000313" key="3">
    <source>
        <dbReference type="Proteomes" id="UP000035900"/>
    </source>
</evidence>
<dbReference type="EMBL" id="LFNG01000008">
    <property type="protein sequence ID" value="KMQ71350.1"/>
    <property type="molecule type" value="Genomic_DNA"/>
</dbReference>
<dbReference type="PANTHER" id="PTHR43792">
    <property type="entry name" value="GNAT FAMILY, PUTATIVE (AFU_ORTHOLOGUE AFUA_3G00765)-RELATED-RELATED"/>
    <property type="match status" value="1"/>
</dbReference>
<name>A0A0J7LQM4_9FLAO</name>
<proteinExistence type="predicted"/>
<protein>
    <submittedName>
        <fullName evidence="2">GNAT family acetyltransferase</fullName>
    </submittedName>
</protein>
<dbReference type="Gene3D" id="3.40.630.30">
    <property type="match status" value="1"/>
</dbReference>
<dbReference type="Proteomes" id="UP000035900">
    <property type="component" value="Unassembled WGS sequence"/>
</dbReference>
<dbReference type="AlphaFoldDB" id="A0A0J7LQM4"/>
<reference evidence="2 3" key="1">
    <citation type="journal article" date="2004" name="Int. J. Syst. Evol. Microbiol.">
        <title>Kaistella koreensis gen. nov., sp. nov., a novel member of the Chryseobacterium-Bergeyella-Riemerella branch.</title>
        <authorList>
            <person name="Kim M.K."/>
            <person name="Im W.T."/>
            <person name="Shin Y.K."/>
            <person name="Lim J.H."/>
            <person name="Kim S.H."/>
            <person name="Lee B.C."/>
            <person name="Park M.Y."/>
            <person name="Lee K.Y."/>
            <person name="Lee S.T."/>
        </authorList>
    </citation>
    <scope>NUCLEOTIDE SEQUENCE [LARGE SCALE GENOMIC DNA]</scope>
    <source>
        <strain evidence="2 3">CCUG 49689</strain>
    </source>
</reference>
<organism evidence="2 3">
    <name type="scientific">Chryseobacterium koreense CCUG 49689</name>
    <dbReference type="NCBI Taxonomy" id="1304281"/>
    <lineage>
        <taxon>Bacteria</taxon>
        <taxon>Pseudomonadati</taxon>
        <taxon>Bacteroidota</taxon>
        <taxon>Flavobacteriia</taxon>
        <taxon>Flavobacteriales</taxon>
        <taxon>Weeksellaceae</taxon>
        <taxon>Chryseobacterium group</taxon>
        <taxon>Chryseobacterium</taxon>
    </lineage>
</organism>